<gene>
    <name evidence="2" type="ORF">ICN82_12430</name>
</gene>
<evidence type="ECO:0000259" key="1">
    <source>
        <dbReference type="Pfam" id="PF00535"/>
    </source>
</evidence>
<dbReference type="InterPro" id="IPR029044">
    <property type="entry name" value="Nucleotide-diphossugar_trans"/>
</dbReference>
<name>A0A8J6YW74_9RHOB</name>
<dbReference type="Gene3D" id="3.90.550.10">
    <property type="entry name" value="Spore Coat Polysaccharide Biosynthesis Protein SpsA, Chain A"/>
    <property type="match status" value="1"/>
</dbReference>
<feature type="domain" description="Glycosyltransferase 2-like" evidence="1">
    <location>
        <begin position="6"/>
        <end position="117"/>
    </location>
</feature>
<dbReference type="InterPro" id="IPR001173">
    <property type="entry name" value="Glyco_trans_2-like"/>
</dbReference>
<accession>A0A8J6YW74</accession>
<dbReference type="PANTHER" id="PTHR22916:SF3">
    <property type="entry name" value="UDP-GLCNAC:BETAGAL BETA-1,3-N-ACETYLGLUCOSAMINYLTRANSFERASE-LIKE PROTEIN 1"/>
    <property type="match status" value="1"/>
</dbReference>
<protein>
    <submittedName>
        <fullName evidence="2">Glycosyltransferase</fullName>
    </submittedName>
</protein>
<dbReference type="PANTHER" id="PTHR22916">
    <property type="entry name" value="GLYCOSYLTRANSFERASE"/>
    <property type="match status" value="1"/>
</dbReference>
<dbReference type="EMBL" id="JACVXA010000036">
    <property type="protein sequence ID" value="MBE3639010.1"/>
    <property type="molecule type" value="Genomic_DNA"/>
</dbReference>
<evidence type="ECO:0000313" key="2">
    <source>
        <dbReference type="EMBL" id="MBE3639010.1"/>
    </source>
</evidence>
<dbReference type="RefSeq" id="WP_193183239.1">
    <property type="nucleotide sequence ID" value="NZ_JACVXA010000036.1"/>
</dbReference>
<proteinExistence type="predicted"/>
<dbReference type="Pfam" id="PF00535">
    <property type="entry name" value="Glycos_transf_2"/>
    <property type="match status" value="1"/>
</dbReference>
<organism evidence="2 3">
    <name type="scientific">Mangrovicoccus algicola</name>
    <dbReference type="NCBI Taxonomy" id="2771008"/>
    <lineage>
        <taxon>Bacteria</taxon>
        <taxon>Pseudomonadati</taxon>
        <taxon>Pseudomonadota</taxon>
        <taxon>Alphaproteobacteria</taxon>
        <taxon>Rhodobacterales</taxon>
        <taxon>Paracoccaceae</taxon>
        <taxon>Mangrovicoccus</taxon>
    </lineage>
</organism>
<reference evidence="2" key="1">
    <citation type="submission" date="2020-09" db="EMBL/GenBank/DDBJ databases">
        <title>A novel bacterium of genus Mangrovicoccus, isolated from South China Sea.</title>
        <authorList>
            <person name="Huang H."/>
            <person name="Mo K."/>
            <person name="Hu Y."/>
        </authorList>
    </citation>
    <scope>NUCLEOTIDE SEQUENCE</scope>
    <source>
        <strain evidence="2">HB182678</strain>
    </source>
</reference>
<sequence>MTPLTILLGTYQGAAHLQAQLDSFTAQTHRDWRLVIGDDGSRDATRDIAAAFRDREGRPPRIVPGPGRGFAANFLGLLCDPAEAPGHVALSDQDDVWFPDKLERAMALLAQADPAIPALACGRTLLTDAALRPLGPSRRHRHFAFGNALVQNVVAGNTIVMNPAAHRLLRAAGPQAVPYHDWWCYLLVTGAGGRILYDPVPCMQYRQHGGNVQGENLSAGAVMRRARDFGGRKWRGWFEANIAALEANRHLLTGQNRARLDAFLRHDRRNAAGRARALLALAPWRQRPAETAALYGGTLLGLS</sequence>
<dbReference type="AlphaFoldDB" id="A0A8J6YW74"/>
<comment type="caution">
    <text evidence="2">The sequence shown here is derived from an EMBL/GenBank/DDBJ whole genome shotgun (WGS) entry which is preliminary data.</text>
</comment>
<dbReference type="GO" id="GO:0016758">
    <property type="term" value="F:hexosyltransferase activity"/>
    <property type="evidence" value="ECO:0007669"/>
    <property type="project" value="UniProtKB-ARBA"/>
</dbReference>
<dbReference type="SUPFAM" id="SSF53448">
    <property type="entry name" value="Nucleotide-diphospho-sugar transferases"/>
    <property type="match status" value="1"/>
</dbReference>
<dbReference type="Proteomes" id="UP000609121">
    <property type="component" value="Unassembled WGS sequence"/>
</dbReference>
<evidence type="ECO:0000313" key="3">
    <source>
        <dbReference type="Proteomes" id="UP000609121"/>
    </source>
</evidence>
<keyword evidence="3" id="KW-1185">Reference proteome</keyword>